<sequence>MPIFNTALAFTSSRQIKDTYKQLPTLSSDQKTQTPLPNSL</sequence>
<reference evidence="1" key="1">
    <citation type="submission" date="2018-02" db="EMBL/GenBank/DDBJ databases">
        <title>Rhizophora mucronata_Transcriptome.</title>
        <authorList>
            <person name="Meera S.P."/>
            <person name="Sreeshan A."/>
            <person name="Augustine A."/>
        </authorList>
    </citation>
    <scope>NUCLEOTIDE SEQUENCE</scope>
    <source>
        <tissue evidence="1">Leaf</tissue>
    </source>
</reference>
<accession>A0A2P2J470</accession>
<dbReference type="EMBL" id="GGEC01007798">
    <property type="protein sequence ID" value="MBW88281.1"/>
    <property type="molecule type" value="Transcribed_RNA"/>
</dbReference>
<dbReference type="AlphaFoldDB" id="A0A2P2J470"/>
<proteinExistence type="predicted"/>
<protein>
    <submittedName>
        <fullName evidence="1">Uncharacterized protein</fullName>
    </submittedName>
</protein>
<organism evidence="1">
    <name type="scientific">Rhizophora mucronata</name>
    <name type="common">Asiatic mangrove</name>
    <dbReference type="NCBI Taxonomy" id="61149"/>
    <lineage>
        <taxon>Eukaryota</taxon>
        <taxon>Viridiplantae</taxon>
        <taxon>Streptophyta</taxon>
        <taxon>Embryophyta</taxon>
        <taxon>Tracheophyta</taxon>
        <taxon>Spermatophyta</taxon>
        <taxon>Magnoliopsida</taxon>
        <taxon>eudicotyledons</taxon>
        <taxon>Gunneridae</taxon>
        <taxon>Pentapetalae</taxon>
        <taxon>rosids</taxon>
        <taxon>fabids</taxon>
        <taxon>Malpighiales</taxon>
        <taxon>Rhizophoraceae</taxon>
        <taxon>Rhizophora</taxon>
    </lineage>
</organism>
<name>A0A2P2J470_RHIMU</name>
<evidence type="ECO:0000313" key="1">
    <source>
        <dbReference type="EMBL" id="MBW88281.1"/>
    </source>
</evidence>